<feature type="transmembrane region" description="Helical" evidence="12">
    <location>
        <begin position="416"/>
        <end position="435"/>
    </location>
</feature>
<gene>
    <name evidence="15" type="ORF">B0I33_104441</name>
</gene>
<comment type="subcellular location">
    <subcellularLocation>
        <location evidence="1">Cell inner membrane</location>
        <topology evidence="1">Multi-pass membrane protein</topology>
    </subcellularLocation>
</comment>
<dbReference type="AlphaFoldDB" id="A0A2T0LX75"/>
<dbReference type="Proteomes" id="UP000238362">
    <property type="component" value="Unassembled WGS sequence"/>
</dbReference>
<evidence type="ECO:0000256" key="10">
    <source>
        <dbReference type="ARBA" id="ARBA00022989"/>
    </source>
</evidence>
<dbReference type="PANTHER" id="PTHR30505">
    <property type="entry name" value="FRUCTOSE-LIKE PERMEASE"/>
    <property type="match status" value="1"/>
</dbReference>
<dbReference type="EMBL" id="PVNH01000004">
    <property type="protein sequence ID" value="PRX48624.1"/>
    <property type="molecule type" value="Genomic_DNA"/>
</dbReference>
<keyword evidence="16" id="KW-1185">Reference proteome</keyword>
<evidence type="ECO:0000256" key="7">
    <source>
        <dbReference type="ARBA" id="ARBA00022683"/>
    </source>
</evidence>
<feature type="transmembrane region" description="Helical" evidence="12">
    <location>
        <begin position="273"/>
        <end position="296"/>
    </location>
</feature>
<keyword evidence="5" id="KW-0762">Sugar transport</keyword>
<dbReference type="InterPro" id="IPR013014">
    <property type="entry name" value="PTS_EIIC_2"/>
</dbReference>
<evidence type="ECO:0000256" key="8">
    <source>
        <dbReference type="ARBA" id="ARBA00022692"/>
    </source>
</evidence>
<evidence type="ECO:0000256" key="3">
    <source>
        <dbReference type="ARBA" id="ARBA00022475"/>
    </source>
</evidence>
<feature type="transmembrane region" description="Helical" evidence="12">
    <location>
        <begin position="189"/>
        <end position="219"/>
    </location>
</feature>
<evidence type="ECO:0000256" key="2">
    <source>
        <dbReference type="ARBA" id="ARBA00022448"/>
    </source>
</evidence>
<comment type="caution">
    <text evidence="15">The sequence shown here is derived from an EMBL/GenBank/DDBJ whole genome shotgun (WGS) entry which is preliminary data.</text>
</comment>
<keyword evidence="9" id="KW-0418">Kinase</keyword>
<keyword evidence="10 12" id="KW-1133">Transmembrane helix</keyword>
<dbReference type="GO" id="GO:0005886">
    <property type="term" value="C:plasma membrane"/>
    <property type="evidence" value="ECO:0007669"/>
    <property type="project" value="UniProtKB-SubCell"/>
</dbReference>
<keyword evidence="11 12" id="KW-0472">Membrane</keyword>
<accession>A0A2T0LX75</accession>
<feature type="transmembrane region" description="Helical" evidence="12">
    <location>
        <begin position="308"/>
        <end position="331"/>
    </location>
</feature>
<keyword evidence="7" id="KW-0598">Phosphotransferase system</keyword>
<proteinExistence type="predicted"/>
<dbReference type="OrthoDB" id="9782569at2"/>
<dbReference type="GO" id="GO:0009401">
    <property type="term" value="P:phosphoenolpyruvate-dependent sugar phosphotransferase system"/>
    <property type="evidence" value="ECO:0007669"/>
    <property type="project" value="UniProtKB-KW"/>
</dbReference>
<dbReference type="InterPro" id="IPR006327">
    <property type="entry name" value="PTS_IIC_fruc"/>
</dbReference>
<keyword evidence="8 12" id="KW-0812">Transmembrane</keyword>
<evidence type="ECO:0000256" key="11">
    <source>
        <dbReference type="ARBA" id="ARBA00023136"/>
    </source>
</evidence>
<keyword evidence="6" id="KW-0808">Transferase</keyword>
<feature type="domain" description="PTS EIIB type-2" evidence="13">
    <location>
        <begin position="1"/>
        <end position="98"/>
    </location>
</feature>
<keyword evidence="4" id="KW-0597">Phosphoprotein</keyword>
<dbReference type="GO" id="GO:0016301">
    <property type="term" value="F:kinase activity"/>
    <property type="evidence" value="ECO:0007669"/>
    <property type="project" value="UniProtKB-KW"/>
</dbReference>
<evidence type="ECO:0000256" key="6">
    <source>
        <dbReference type="ARBA" id="ARBA00022679"/>
    </source>
</evidence>
<dbReference type="InterPro" id="IPR003501">
    <property type="entry name" value="PTS_EIIB_2/3"/>
</dbReference>
<dbReference type="SUPFAM" id="SSF52794">
    <property type="entry name" value="PTS system IIB component-like"/>
    <property type="match status" value="1"/>
</dbReference>
<keyword evidence="3" id="KW-1003">Cell membrane</keyword>
<dbReference type="RefSeq" id="WP_106178686.1">
    <property type="nucleotide sequence ID" value="NZ_PVNH01000004.1"/>
</dbReference>
<dbReference type="NCBIfam" id="TIGR00829">
    <property type="entry name" value="FRU"/>
    <property type="match status" value="1"/>
</dbReference>
<sequence>MRFVAVTSCPTGIAHTYMAAESLEQAAKAAGHEIAVETQGAAGSTPLTARQIAEADAVVFAADVDVRDRARFAGKPLVTGGVKAAINDGARLIAEAEAAAERGAGAAADPAPGAGPELATKVEAGAGAGTRLRQWLMTGVSYMIPFVAAGGILIAVAFLLGGAEIAAVVNGGEFGGVTYEGISDPSDLLAQAGIAGVLFKIGTTAFEMLVPILSGFIAFGMADRPGIAPGVVGGLLASAIGAGFLGGLVSGLLAGAVVLGLKRVPVPRGVAGVMPVVVIPLLATLVVGVLMVVVVGEPIAAAQGALTGWLSGLSGGTAWLLGALLGLMMAFDMGGPVNKVAYTFGLAALASGDTVIMAAVMAAGMTPPLGLALATVLRRRLFTKSERDAGKAAWLLGASFITEGAIPFAAADPFRIIPSLMVGSATTGALSVVFAATSPAPHGGIWVVGLIGHPLLYLLAVAIGAVVTCACVLVAKSVGRPRAAETTTSTTPAGQPVTV</sequence>
<feature type="domain" description="PTS EIIC type-2" evidence="14">
    <location>
        <begin position="132"/>
        <end position="485"/>
    </location>
</feature>
<reference evidence="15 16" key="1">
    <citation type="submission" date="2018-03" db="EMBL/GenBank/DDBJ databases">
        <title>Genomic Encyclopedia of Type Strains, Phase III (KMG-III): the genomes of soil and plant-associated and newly described type strains.</title>
        <authorList>
            <person name="Whitman W."/>
        </authorList>
    </citation>
    <scope>NUCLEOTIDE SEQUENCE [LARGE SCALE GENOMIC DNA]</scope>
    <source>
        <strain evidence="15 16">CGMCC 4.7125</strain>
    </source>
</reference>
<evidence type="ECO:0000313" key="16">
    <source>
        <dbReference type="Proteomes" id="UP000238362"/>
    </source>
</evidence>
<evidence type="ECO:0000259" key="13">
    <source>
        <dbReference type="PROSITE" id="PS51099"/>
    </source>
</evidence>
<keyword evidence="2" id="KW-0813">Transport</keyword>
<protein>
    <submittedName>
        <fullName evidence="15">PTS system D-fructose-specific IIB component (F1P-forming) (Frc family) /PTS system D-fructose-specific IIC component (F1P-forming) (Frc family)</fullName>
    </submittedName>
</protein>
<feature type="transmembrane region" description="Helical" evidence="12">
    <location>
        <begin position="140"/>
        <end position="169"/>
    </location>
</feature>
<evidence type="ECO:0000256" key="9">
    <source>
        <dbReference type="ARBA" id="ARBA00022777"/>
    </source>
</evidence>
<evidence type="ECO:0000256" key="5">
    <source>
        <dbReference type="ARBA" id="ARBA00022597"/>
    </source>
</evidence>
<dbReference type="GO" id="GO:0090563">
    <property type="term" value="F:protein-phosphocysteine-sugar phosphotransferase activity"/>
    <property type="evidence" value="ECO:0007669"/>
    <property type="project" value="TreeGrafter"/>
</dbReference>
<evidence type="ECO:0000259" key="14">
    <source>
        <dbReference type="PROSITE" id="PS51104"/>
    </source>
</evidence>
<organism evidence="15 16">
    <name type="scientific">Prauserella shujinwangii</name>
    <dbReference type="NCBI Taxonomy" id="1453103"/>
    <lineage>
        <taxon>Bacteria</taxon>
        <taxon>Bacillati</taxon>
        <taxon>Actinomycetota</taxon>
        <taxon>Actinomycetes</taxon>
        <taxon>Pseudonocardiales</taxon>
        <taxon>Pseudonocardiaceae</taxon>
        <taxon>Prauserella</taxon>
    </lineage>
</organism>
<dbReference type="InterPro" id="IPR013011">
    <property type="entry name" value="PTS_EIIB_2"/>
</dbReference>
<dbReference type="Gene3D" id="3.40.50.2300">
    <property type="match status" value="1"/>
</dbReference>
<dbReference type="InterPro" id="IPR036095">
    <property type="entry name" value="PTS_EIIB-like_sf"/>
</dbReference>
<dbReference type="Pfam" id="PF02302">
    <property type="entry name" value="PTS_IIB"/>
    <property type="match status" value="1"/>
</dbReference>
<evidence type="ECO:0000256" key="4">
    <source>
        <dbReference type="ARBA" id="ARBA00022553"/>
    </source>
</evidence>
<feature type="transmembrane region" description="Helical" evidence="12">
    <location>
        <begin position="355"/>
        <end position="377"/>
    </location>
</feature>
<evidence type="ECO:0000256" key="1">
    <source>
        <dbReference type="ARBA" id="ARBA00004429"/>
    </source>
</evidence>
<dbReference type="PROSITE" id="PS51099">
    <property type="entry name" value="PTS_EIIB_TYPE_2"/>
    <property type="match status" value="1"/>
</dbReference>
<feature type="transmembrane region" description="Helical" evidence="12">
    <location>
        <begin position="455"/>
        <end position="475"/>
    </location>
</feature>
<dbReference type="GO" id="GO:0022877">
    <property type="term" value="F:protein-N(PI)-phosphohistidine-fructose phosphotransferase system transporter activity"/>
    <property type="evidence" value="ECO:0007669"/>
    <property type="project" value="InterPro"/>
</dbReference>
<evidence type="ECO:0000313" key="15">
    <source>
        <dbReference type="EMBL" id="PRX48624.1"/>
    </source>
</evidence>
<name>A0A2T0LX75_9PSEU</name>
<dbReference type="GO" id="GO:0005351">
    <property type="term" value="F:carbohydrate:proton symporter activity"/>
    <property type="evidence" value="ECO:0007669"/>
    <property type="project" value="InterPro"/>
</dbReference>
<dbReference type="CDD" id="cd05569">
    <property type="entry name" value="PTS_IIB_fructose"/>
    <property type="match status" value="1"/>
</dbReference>
<dbReference type="InterPro" id="IPR050864">
    <property type="entry name" value="Bacterial_PTS_Sugar_Transport"/>
</dbReference>
<dbReference type="NCBIfam" id="TIGR01427">
    <property type="entry name" value="PTS_IIC_fructo"/>
    <property type="match status" value="1"/>
</dbReference>
<dbReference type="InterPro" id="IPR003353">
    <property type="entry name" value="PTS_IIB_fruc"/>
</dbReference>
<dbReference type="PROSITE" id="PS51104">
    <property type="entry name" value="PTS_EIIC_TYPE_2"/>
    <property type="match status" value="1"/>
</dbReference>
<evidence type="ECO:0000256" key="12">
    <source>
        <dbReference type="SAM" id="Phobius"/>
    </source>
</evidence>
<dbReference type="PANTHER" id="PTHR30505:SF0">
    <property type="entry name" value="FRUCTOSE-LIKE PTS SYSTEM EIIBC COMPONENT-RELATED"/>
    <property type="match status" value="1"/>
</dbReference>
<feature type="transmembrane region" description="Helical" evidence="12">
    <location>
        <begin position="231"/>
        <end position="261"/>
    </location>
</feature>